<dbReference type="InterPro" id="IPR012842">
    <property type="entry name" value="T3SS_SctL/SctL2"/>
</dbReference>
<comment type="subcellular location">
    <subcellularLocation>
        <location evidence="1">Cytoplasm</location>
    </subcellularLocation>
</comment>
<evidence type="ECO:0000313" key="8">
    <source>
        <dbReference type="Proteomes" id="UP000004848"/>
    </source>
</evidence>
<dbReference type="GO" id="GO:0030254">
    <property type="term" value="P:protein secretion by the type III secretion system"/>
    <property type="evidence" value="ECO:0007669"/>
    <property type="project" value="InterPro"/>
</dbReference>
<dbReference type="InterPro" id="IPR051472">
    <property type="entry name" value="T3SS_Stator/FliH"/>
</dbReference>
<evidence type="ECO:0000256" key="3">
    <source>
        <dbReference type="ARBA" id="ARBA00022490"/>
    </source>
</evidence>
<comment type="caution">
    <text evidence="7">The sequence shown here is derived from an EMBL/GenBank/DDBJ whole genome shotgun (WGS) entry which is preliminary data.</text>
</comment>
<evidence type="ECO:0000256" key="6">
    <source>
        <dbReference type="ARBA" id="ARBA00040494"/>
    </source>
</evidence>
<dbReference type="AlphaFoldDB" id="A0P0K9"/>
<keyword evidence="2" id="KW-0813">Transport</keyword>
<evidence type="ECO:0000256" key="5">
    <source>
        <dbReference type="ARBA" id="ARBA00024335"/>
    </source>
</evidence>
<dbReference type="GeneID" id="68849046"/>
<dbReference type="InterPro" id="IPR010586">
    <property type="entry name" value="T3SS_stator_protein"/>
</dbReference>
<keyword evidence="7" id="KW-0282">Flagellum</keyword>
<organism evidence="7 8">
    <name type="scientific">Roseibium aggregatum (strain ATCC 25650 / DSM 13394 / JCM 20685 / NBRC 16684 / NCIMB 2208 / IAM 12614 / B1)</name>
    <name type="common">Stappia aggregata</name>
    <dbReference type="NCBI Taxonomy" id="384765"/>
    <lineage>
        <taxon>Bacteria</taxon>
        <taxon>Pseudomonadati</taxon>
        <taxon>Pseudomonadota</taxon>
        <taxon>Alphaproteobacteria</taxon>
        <taxon>Hyphomicrobiales</taxon>
        <taxon>Stappiaceae</taxon>
        <taxon>Roseibium</taxon>
    </lineage>
</organism>
<dbReference type="EMBL" id="AAUW01000021">
    <property type="protein sequence ID" value="EAV41323.1"/>
    <property type="molecule type" value="Genomic_DNA"/>
</dbReference>
<protein>
    <recommendedName>
        <fullName evidence="6">Type 3 secretion system stator protein</fullName>
    </recommendedName>
</protein>
<name>A0P0K9_ROSAI</name>
<dbReference type="Pfam" id="PF06635">
    <property type="entry name" value="T3SS_SCTL"/>
    <property type="match status" value="1"/>
</dbReference>
<dbReference type="Proteomes" id="UP000004848">
    <property type="component" value="Unassembled WGS sequence"/>
</dbReference>
<keyword evidence="3" id="KW-0963">Cytoplasm</keyword>
<dbReference type="PANTHER" id="PTHR34982:SF1">
    <property type="entry name" value="FLAGELLAR ASSEMBLY PROTEIN FLIH"/>
    <property type="match status" value="1"/>
</dbReference>
<proteinExistence type="inferred from homology"/>
<dbReference type="eggNOG" id="COG1317">
    <property type="taxonomic scope" value="Bacteria"/>
</dbReference>
<comment type="similarity">
    <text evidence="5">Belongs to the SctL stator family.</text>
</comment>
<dbReference type="NCBIfam" id="TIGR02499">
    <property type="entry name" value="HrpE_YscL_not"/>
    <property type="match status" value="1"/>
</dbReference>
<sequence length="222" mass="24849">MKFLYNPQKIGLAVVRGEGVIKAKDLDALWSATEIVTSAEEKAAEIIAAARAEFDHEKERGYLEGKELAQREALTCLLAEHVYIDKKLQGMEQRLAFLVKSSVRKILSEFDETDLAVSVTKSALRQMREEQVIQIRLAPSMMESIAPIAQAFEEKYSGERSVELIEDASIPPPNLVFETGTGRIECDILTELSEVEDAIDRNIYSLYEDEVPGGALLQEEEQ</sequence>
<dbReference type="PANTHER" id="PTHR34982">
    <property type="entry name" value="YOP PROTEINS TRANSLOCATION PROTEIN L"/>
    <property type="match status" value="1"/>
</dbReference>
<keyword evidence="7" id="KW-0966">Cell projection</keyword>
<dbReference type="OrthoDB" id="7677838at2"/>
<keyword evidence="4" id="KW-0653">Protein transport</keyword>
<dbReference type="GO" id="GO:0005829">
    <property type="term" value="C:cytosol"/>
    <property type="evidence" value="ECO:0007669"/>
    <property type="project" value="TreeGrafter"/>
</dbReference>
<gene>
    <name evidence="7" type="ORF">SIAM614_00994</name>
</gene>
<evidence type="ECO:0000256" key="4">
    <source>
        <dbReference type="ARBA" id="ARBA00022927"/>
    </source>
</evidence>
<keyword evidence="7" id="KW-0969">Cilium</keyword>
<accession>A0P0K9</accession>
<reference evidence="7 8" key="1">
    <citation type="submission" date="2006-05" db="EMBL/GenBank/DDBJ databases">
        <authorList>
            <person name="King G."/>
            <person name="Ferriera S."/>
            <person name="Johnson J."/>
            <person name="Kravitz S."/>
            <person name="Beeson K."/>
            <person name="Sutton G."/>
            <person name="Rogers Y.-H."/>
            <person name="Friedman R."/>
            <person name="Frazier M."/>
            <person name="Venter J.C."/>
        </authorList>
    </citation>
    <scope>NUCLEOTIDE SEQUENCE [LARGE SCALE GENOMIC DNA]</scope>
    <source>
        <strain evidence="8">ATCC 25650 / DSM 13394 / JCM 20685 / NBRC 16684 / NCIMB 2208 / IAM 12614 / B1</strain>
    </source>
</reference>
<evidence type="ECO:0000256" key="1">
    <source>
        <dbReference type="ARBA" id="ARBA00004496"/>
    </source>
</evidence>
<evidence type="ECO:0000256" key="2">
    <source>
        <dbReference type="ARBA" id="ARBA00022448"/>
    </source>
</evidence>
<evidence type="ECO:0000313" key="7">
    <source>
        <dbReference type="EMBL" id="EAV41323.1"/>
    </source>
</evidence>
<dbReference type="RefSeq" id="WP_006938571.1">
    <property type="nucleotide sequence ID" value="NZ_AAUW01000021.1"/>
</dbReference>